<dbReference type="InterPro" id="IPR037238">
    <property type="entry name" value="YbiA-like_sf"/>
</dbReference>
<evidence type="ECO:0000256" key="2">
    <source>
        <dbReference type="ARBA" id="ARBA00000751"/>
    </source>
</evidence>
<proteinExistence type="predicted"/>
<feature type="domain" description="NADAR" evidence="3">
    <location>
        <begin position="7"/>
        <end position="156"/>
    </location>
</feature>
<name>A0A1G4SNZ3_9BACL</name>
<dbReference type="CDD" id="cd15457">
    <property type="entry name" value="NADAR"/>
    <property type="match status" value="1"/>
</dbReference>
<protein>
    <recommendedName>
        <fullName evidence="3">NADAR domain-containing protein</fullName>
    </recommendedName>
</protein>
<gene>
    <name evidence="4" type="ORF">SAMN04487970_103221</name>
</gene>
<dbReference type="OrthoDB" id="67297at2"/>
<accession>A0A1G4SNZ3</accession>
<dbReference type="AlphaFoldDB" id="A0A1G4SNZ3"/>
<dbReference type="NCBIfam" id="TIGR02464">
    <property type="entry name" value="ribofla_fusion"/>
    <property type="match status" value="1"/>
</dbReference>
<dbReference type="Gene3D" id="1.10.357.40">
    <property type="entry name" value="YbiA-like"/>
    <property type="match status" value="1"/>
</dbReference>
<keyword evidence="5" id="KW-1185">Reference proteome</keyword>
<reference evidence="5" key="1">
    <citation type="submission" date="2016-10" db="EMBL/GenBank/DDBJ databases">
        <authorList>
            <person name="Varghese N."/>
            <person name="Submissions S."/>
        </authorList>
    </citation>
    <scope>NUCLEOTIDE SEQUENCE [LARGE SCALE GENOMIC DNA]</scope>
    <source>
        <strain evidence="5">CGMCC 1.8946</strain>
    </source>
</reference>
<dbReference type="Pfam" id="PF08719">
    <property type="entry name" value="NADAR"/>
    <property type="match status" value="1"/>
</dbReference>
<dbReference type="Proteomes" id="UP000198601">
    <property type="component" value="Unassembled WGS sequence"/>
</dbReference>
<sequence length="164" mass="19260">MTEKFTFFYHTESPFSQWHPSRFVVKGVKFNCAEQYMMYQKAMLFGDQKTAKKILQAKTPREQKKLGRLVQNFNKDKWDNYGKKFVYDGNHAKFTQNPQLLEQLLETKGTTLVEASPTDRIWGVGLSEDDPRIQNRRTWQGKNALGHILTQLRENLLKENQEAT</sequence>
<evidence type="ECO:0000313" key="4">
    <source>
        <dbReference type="EMBL" id="SCW70890.1"/>
    </source>
</evidence>
<dbReference type="EMBL" id="FMTT01000032">
    <property type="protein sequence ID" value="SCW70890.1"/>
    <property type="molecule type" value="Genomic_DNA"/>
</dbReference>
<organism evidence="4 5">
    <name type="scientific">Paenibacillus tianmuensis</name>
    <dbReference type="NCBI Taxonomy" id="624147"/>
    <lineage>
        <taxon>Bacteria</taxon>
        <taxon>Bacillati</taxon>
        <taxon>Bacillota</taxon>
        <taxon>Bacilli</taxon>
        <taxon>Bacillales</taxon>
        <taxon>Paenibacillaceae</taxon>
        <taxon>Paenibacillus</taxon>
    </lineage>
</organism>
<evidence type="ECO:0000313" key="5">
    <source>
        <dbReference type="Proteomes" id="UP000198601"/>
    </source>
</evidence>
<dbReference type="InterPro" id="IPR012816">
    <property type="entry name" value="NADAR"/>
</dbReference>
<dbReference type="SUPFAM" id="SSF143990">
    <property type="entry name" value="YbiA-like"/>
    <property type="match status" value="1"/>
</dbReference>
<evidence type="ECO:0000256" key="1">
    <source>
        <dbReference type="ARBA" id="ARBA00000022"/>
    </source>
</evidence>
<comment type="catalytic activity">
    <reaction evidence="2">
        <text>2,5-diamino-6-hydroxy-4-(5-phosphoribosylamino)-pyrimidine + H2O = 2,5,6-triamino-4-hydroxypyrimidine + D-ribose 5-phosphate</text>
        <dbReference type="Rhea" id="RHEA:23436"/>
        <dbReference type="ChEBI" id="CHEBI:15377"/>
        <dbReference type="ChEBI" id="CHEBI:58614"/>
        <dbReference type="ChEBI" id="CHEBI:78346"/>
        <dbReference type="ChEBI" id="CHEBI:137796"/>
    </reaction>
</comment>
<dbReference type="RefSeq" id="WP_090674427.1">
    <property type="nucleotide sequence ID" value="NZ_FMTT01000032.1"/>
</dbReference>
<comment type="catalytic activity">
    <reaction evidence="1">
        <text>5-amino-6-(5-phospho-D-ribosylamino)uracil + H2O = 5,6-diaminouracil + D-ribose 5-phosphate</text>
        <dbReference type="Rhea" id="RHEA:55020"/>
        <dbReference type="ChEBI" id="CHEBI:15377"/>
        <dbReference type="ChEBI" id="CHEBI:46252"/>
        <dbReference type="ChEBI" id="CHEBI:58453"/>
        <dbReference type="ChEBI" id="CHEBI:78346"/>
    </reaction>
</comment>
<evidence type="ECO:0000259" key="3">
    <source>
        <dbReference type="Pfam" id="PF08719"/>
    </source>
</evidence>
<dbReference type="STRING" id="624147.SAMN04487970_103221"/>